<evidence type="ECO:0000313" key="6">
    <source>
        <dbReference type="Proteomes" id="UP000256572"/>
    </source>
</evidence>
<geneLocation type="plasmid" evidence="6">
    <name>psh1</name>
</geneLocation>
<dbReference type="PANTHER" id="PTHR30408">
    <property type="entry name" value="TYPE-1 RESTRICTION ENZYME ECOKI SPECIFICITY PROTEIN"/>
    <property type="match status" value="1"/>
</dbReference>
<dbReference type="GO" id="GO:0004519">
    <property type="term" value="F:endonuclease activity"/>
    <property type="evidence" value="ECO:0007669"/>
    <property type="project" value="UniProtKB-KW"/>
</dbReference>
<dbReference type="GO" id="GO:0003677">
    <property type="term" value="F:DNA binding"/>
    <property type="evidence" value="ECO:0007669"/>
    <property type="project" value="UniProtKB-KW"/>
</dbReference>
<keyword evidence="5" id="KW-0614">Plasmid</keyword>
<proteinExistence type="inferred from homology"/>
<keyword evidence="5" id="KW-0540">Nuclease</keyword>
<dbReference type="Proteomes" id="UP000256572">
    <property type="component" value="Plasmid pSH1"/>
</dbReference>
<name>A0AAN1UAE0_9PROT</name>
<dbReference type="AlphaFoldDB" id="A0AAN1UAE0"/>
<dbReference type="RefSeq" id="WP_116100411.1">
    <property type="nucleotide sequence ID" value="NZ_CP023190.1"/>
</dbReference>
<evidence type="ECO:0000256" key="2">
    <source>
        <dbReference type="ARBA" id="ARBA00022747"/>
    </source>
</evidence>
<dbReference type="InterPro" id="IPR000055">
    <property type="entry name" value="Restrct_endonuc_typeI_TRD"/>
</dbReference>
<keyword evidence="5" id="KW-0255">Endonuclease</keyword>
<dbReference type="PANTHER" id="PTHR30408:SF13">
    <property type="entry name" value="TYPE I RESTRICTION ENZYME HINDI SPECIFICITY SUBUNIT"/>
    <property type="match status" value="1"/>
</dbReference>
<dbReference type="CDD" id="cd17278">
    <property type="entry name" value="RMtype1_S_LdeBORF1052P-TRD2-CR2"/>
    <property type="match status" value="1"/>
</dbReference>
<dbReference type="REBASE" id="267352">
    <property type="entry name" value="S.ApoSHORF14985P"/>
</dbReference>
<sequence length="394" mass="44406">MKKWPLSTISAVADVFDGPHATPKTIDHGAIFLGIDSLDHGRLNLSSTRHVTNEDFKKWTKRVKPEAGDIVFSYETRLGEVAIIPEGLVCCLGRRMALIRTDRSVLNEKFFLYYFMSPQFQEQIRKNTINGATVDRIPLKDFPSFKLELPPLDEQHTIASILGSLDDKIELNRRMNETLEAMVRAMFRDWFVDFGPTRTKMAGEAPYLAQELWELFPDRLDDEEKPAGWLDGTLEDIANLQNGYAFKSSDWLVDGIPVVKIGAVKPSVVDLKNVSFVDSKFLKEKQNFILKSGDILIGLTGYVGEVGRVPPSQLTPMLNQRVARFLPGPSFYAYIFCVGRQKEFKEFVENQAHGSAQANVSTKDVLTYPIVIPTTNLSALFDENVALILRRVVS</sequence>
<accession>A0AAN1UAE0</accession>
<evidence type="ECO:0000259" key="4">
    <source>
        <dbReference type="Pfam" id="PF01420"/>
    </source>
</evidence>
<keyword evidence="2" id="KW-0680">Restriction system</keyword>
<dbReference type="GO" id="GO:0009307">
    <property type="term" value="P:DNA restriction-modification system"/>
    <property type="evidence" value="ECO:0007669"/>
    <property type="project" value="UniProtKB-KW"/>
</dbReference>
<gene>
    <name evidence="5" type="ORF">CJF59_14970</name>
</gene>
<protein>
    <submittedName>
        <fullName evidence="5">Restriction endonuclease</fullName>
    </submittedName>
</protein>
<feature type="domain" description="Type I restriction modification DNA specificity" evidence="4">
    <location>
        <begin position="52"/>
        <end position="180"/>
    </location>
</feature>
<keyword evidence="3" id="KW-0238">DNA-binding</keyword>
<dbReference type="CDD" id="cd17246">
    <property type="entry name" value="RMtype1_S_SonII-TRD2-CR2_like"/>
    <property type="match status" value="1"/>
</dbReference>
<reference evidence="5 6" key="1">
    <citation type="submission" date="2017-09" db="EMBL/GenBank/DDBJ databases">
        <authorList>
            <person name="Kim K.H."/>
            <person name="Chun B.H."/>
            <person name="Han G.S."/>
            <person name="Hyun S.G."/>
            <person name="Jeon C.O."/>
        </authorList>
    </citation>
    <scope>NUCLEOTIDE SEQUENCE [LARGE SCALE GENOMIC DNA]</scope>
    <source>
        <strain evidence="5 6">SH</strain>
        <plasmid evidence="6">psh1</plasmid>
    </source>
</reference>
<comment type="similarity">
    <text evidence="1">Belongs to the type-I restriction system S methylase family.</text>
</comment>
<dbReference type="Pfam" id="PF01420">
    <property type="entry name" value="Methylase_S"/>
    <property type="match status" value="2"/>
</dbReference>
<feature type="domain" description="Type I restriction modification DNA specificity" evidence="4">
    <location>
        <begin position="227"/>
        <end position="374"/>
    </location>
</feature>
<dbReference type="SUPFAM" id="SSF116734">
    <property type="entry name" value="DNA methylase specificity domain"/>
    <property type="match status" value="2"/>
</dbReference>
<evidence type="ECO:0000256" key="1">
    <source>
        <dbReference type="ARBA" id="ARBA00010923"/>
    </source>
</evidence>
<evidence type="ECO:0000313" key="5">
    <source>
        <dbReference type="EMBL" id="AXN01899.1"/>
    </source>
</evidence>
<evidence type="ECO:0000256" key="3">
    <source>
        <dbReference type="ARBA" id="ARBA00023125"/>
    </source>
</evidence>
<reference evidence="5 6" key="2">
    <citation type="submission" date="2018-08" db="EMBL/GenBank/DDBJ databases">
        <title>Acetobacter oryzifermentans sp. nov., isolated from Korea traditional vinegar and reclassification of Acetobacter pasteurianus subsp. ascendens (Henneberg 1898) as Acetobacter ascendens comb. nov.</title>
        <authorList>
            <person name="Cho G.Y."/>
            <person name="Lee S.H."/>
        </authorList>
    </citation>
    <scope>NUCLEOTIDE SEQUENCE [LARGE SCALE GENOMIC DNA]</scope>
    <source>
        <strain evidence="5 6">SH</strain>
        <plasmid evidence="6">psh1</plasmid>
    </source>
</reference>
<dbReference type="InterPro" id="IPR052021">
    <property type="entry name" value="Type-I_RS_S_subunit"/>
</dbReference>
<dbReference type="InterPro" id="IPR044946">
    <property type="entry name" value="Restrct_endonuc_typeI_TRD_sf"/>
</dbReference>
<dbReference type="Gene3D" id="3.90.220.20">
    <property type="entry name" value="DNA methylase specificity domains"/>
    <property type="match status" value="2"/>
</dbReference>
<organism evidence="5 6">
    <name type="scientific">Acetobacter pomorum</name>
    <dbReference type="NCBI Taxonomy" id="65959"/>
    <lineage>
        <taxon>Bacteria</taxon>
        <taxon>Pseudomonadati</taxon>
        <taxon>Pseudomonadota</taxon>
        <taxon>Alphaproteobacteria</taxon>
        <taxon>Acetobacterales</taxon>
        <taxon>Acetobacteraceae</taxon>
        <taxon>Acetobacter</taxon>
    </lineage>
</organism>
<keyword evidence="5" id="KW-0378">Hydrolase</keyword>
<dbReference type="EMBL" id="CP023190">
    <property type="protein sequence ID" value="AXN01899.1"/>
    <property type="molecule type" value="Genomic_DNA"/>
</dbReference>